<dbReference type="PANTHER" id="PTHR14136">
    <property type="entry name" value="BTB_POZ DOMAIN-CONTAINING PROTEIN KCTD9"/>
    <property type="match status" value="1"/>
</dbReference>
<dbReference type="InterPro" id="IPR051082">
    <property type="entry name" value="Pentapeptide-BTB/POZ_domain"/>
</dbReference>
<sequence>MITLQEATFEDAPALTALQTTAFDCHALQWGSWTKDGSSNGPGGYNSIQHILYSIKITHFYKIMFNHTIAGGISIFTSGNKHAVVDKLFIAPEFQNKNIGTQTMYLIEREFPRVYRWELGTSAKSKANHHFYEKIGYRKTFQDENYIYFEKKKASLSDPSVTLFSNSDLSRAEFEDCSLTGAEFFSVNMEKATISNTNMSHMTLHDINLSQTTLHNINMSGANFGDMNLNHIELCQASLGGAYIHDTNLGWHESHGPITFERCDLTESTLSNCVLRGVNIQDCDITDMKINGISVEELLRIYQEKI</sequence>
<proteinExistence type="predicted"/>
<reference evidence="2 3" key="1">
    <citation type="submission" date="2023-04" db="EMBL/GenBank/DDBJ databases">
        <title>Ectobacillus antri isolated from activated sludge.</title>
        <authorList>
            <person name="Yan P."/>
            <person name="Liu X."/>
        </authorList>
    </citation>
    <scope>NUCLEOTIDE SEQUENCE [LARGE SCALE GENOMIC DNA]</scope>
    <source>
        <strain evidence="2 3">C18H</strain>
    </source>
</reference>
<evidence type="ECO:0000313" key="2">
    <source>
        <dbReference type="EMBL" id="MDG5754064.1"/>
    </source>
</evidence>
<comment type="caution">
    <text evidence="2">The sequence shown here is derived from an EMBL/GenBank/DDBJ whole genome shotgun (WGS) entry which is preliminary data.</text>
</comment>
<name>A0ABT6H3V5_9BACI</name>
<evidence type="ECO:0000313" key="3">
    <source>
        <dbReference type="Proteomes" id="UP001218246"/>
    </source>
</evidence>
<protein>
    <submittedName>
        <fullName evidence="2">GNAT family N-acetyltransferase</fullName>
    </submittedName>
</protein>
<dbReference type="InterPro" id="IPR000182">
    <property type="entry name" value="GNAT_dom"/>
</dbReference>
<dbReference type="EMBL" id="JARULN010000006">
    <property type="protein sequence ID" value="MDG5754064.1"/>
    <property type="molecule type" value="Genomic_DNA"/>
</dbReference>
<feature type="domain" description="N-acetyltransferase" evidence="1">
    <location>
        <begin position="2"/>
        <end position="155"/>
    </location>
</feature>
<dbReference type="InterPro" id="IPR001646">
    <property type="entry name" value="5peptide_repeat"/>
</dbReference>
<dbReference type="SUPFAM" id="SSF141571">
    <property type="entry name" value="Pentapeptide repeat-like"/>
    <property type="match status" value="1"/>
</dbReference>
<dbReference type="Pfam" id="PF00805">
    <property type="entry name" value="Pentapeptide"/>
    <property type="match status" value="1"/>
</dbReference>
<dbReference type="PANTHER" id="PTHR14136:SF17">
    <property type="entry name" value="BTB_POZ DOMAIN-CONTAINING PROTEIN KCTD9"/>
    <property type="match status" value="1"/>
</dbReference>
<keyword evidence="3" id="KW-1185">Reference proteome</keyword>
<gene>
    <name evidence="2" type="ORF">P6P90_08770</name>
</gene>
<dbReference type="InterPro" id="IPR016181">
    <property type="entry name" value="Acyl_CoA_acyltransferase"/>
</dbReference>
<dbReference type="SUPFAM" id="SSF55729">
    <property type="entry name" value="Acyl-CoA N-acyltransferases (Nat)"/>
    <property type="match status" value="1"/>
</dbReference>
<dbReference type="Pfam" id="PF13599">
    <property type="entry name" value="Pentapeptide_4"/>
    <property type="match status" value="1"/>
</dbReference>
<dbReference type="RefSeq" id="WP_278018154.1">
    <property type="nucleotide sequence ID" value="NZ_JARRRY010000005.1"/>
</dbReference>
<dbReference type="Proteomes" id="UP001218246">
    <property type="component" value="Unassembled WGS sequence"/>
</dbReference>
<dbReference type="Gene3D" id="2.160.20.80">
    <property type="entry name" value="E3 ubiquitin-protein ligase SopA"/>
    <property type="match status" value="1"/>
</dbReference>
<dbReference type="PROSITE" id="PS51186">
    <property type="entry name" value="GNAT"/>
    <property type="match status" value="1"/>
</dbReference>
<dbReference type="CDD" id="cd04301">
    <property type="entry name" value="NAT_SF"/>
    <property type="match status" value="1"/>
</dbReference>
<accession>A0ABT6H3V5</accession>
<dbReference type="Pfam" id="PF00583">
    <property type="entry name" value="Acetyltransf_1"/>
    <property type="match status" value="1"/>
</dbReference>
<evidence type="ECO:0000259" key="1">
    <source>
        <dbReference type="PROSITE" id="PS51186"/>
    </source>
</evidence>
<organism evidence="2 3">
    <name type="scientific">Ectobacillus antri</name>
    <dbReference type="NCBI Taxonomy" id="2486280"/>
    <lineage>
        <taxon>Bacteria</taxon>
        <taxon>Bacillati</taxon>
        <taxon>Bacillota</taxon>
        <taxon>Bacilli</taxon>
        <taxon>Bacillales</taxon>
        <taxon>Bacillaceae</taxon>
        <taxon>Ectobacillus</taxon>
    </lineage>
</organism>
<dbReference type="Gene3D" id="3.40.630.30">
    <property type="match status" value="1"/>
</dbReference>